<protein>
    <submittedName>
        <fullName evidence="1">Uncharacterized protein</fullName>
    </submittedName>
</protein>
<name>A0A8C8X5B3_PANLE</name>
<dbReference type="Ensembl" id="ENSPLOT00000014382.1">
    <property type="protein sequence ID" value="ENSPLOP00000012949.1"/>
    <property type="gene ID" value="ENSPLOG00000009543.1"/>
</dbReference>
<dbReference type="Proteomes" id="UP000694399">
    <property type="component" value="Chromosome E1"/>
</dbReference>
<keyword evidence="2" id="KW-1185">Reference proteome</keyword>
<reference evidence="1" key="3">
    <citation type="submission" date="2025-09" db="UniProtKB">
        <authorList>
            <consortium name="Ensembl"/>
        </authorList>
    </citation>
    <scope>IDENTIFICATION</scope>
</reference>
<proteinExistence type="predicted"/>
<reference evidence="1" key="2">
    <citation type="submission" date="2025-08" db="UniProtKB">
        <authorList>
            <consortium name="Ensembl"/>
        </authorList>
    </citation>
    <scope>IDENTIFICATION</scope>
</reference>
<reference evidence="1" key="1">
    <citation type="journal article" date="2019" name="bioRxiv">
        <title>Long live the king: chromosome-level assembly of the lion (Panthera leo) using linked-read, Hi-C, and long read data.</title>
        <authorList>
            <person name="Armstrong E.E."/>
            <person name="Taylor R.W."/>
            <person name="Miller D.E."/>
            <person name="Kaelin C."/>
            <person name="Barsh G."/>
            <person name="Hadly E.A."/>
            <person name="Petrov D."/>
        </authorList>
    </citation>
    <scope>NUCLEOTIDE SEQUENCE [LARGE SCALE GENOMIC DNA]</scope>
</reference>
<organism evidence="1 2">
    <name type="scientific">Panthera leo</name>
    <name type="common">Lion</name>
    <dbReference type="NCBI Taxonomy" id="9689"/>
    <lineage>
        <taxon>Eukaryota</taxon>
        <taxon>Metazoa</taxon>
        <taxon>Chordata</taxon>
        <taxon>Craniata</taxon>
        <taxon>Vertebrata</taxon>
        <taxon>Euteleostomi</taxon>
        <taxon>Mammalia</taxon>
        <taxon>Eutheria</taxon>
        <taxon>Laurasiatheria</taxon>
        <taxon>Carnivora</taxon>
        <taxon>Feliformia</taxon>
        <taxon>Felidae</taxon>
        <taxon>Pantherinae</taxon>
        <taxon>Panthera</taxon>
    </lineage>
</organism>
<dbReference type="GeneTree" id="ENSGT00980000203267"/>
<evidence type="ECO:0000313" key="1">
    <source>
        <dbReference type="Ensembl" id="ENSPLOP00000012949.1"/>
    </source>
</evidence>
<sequence>MSDSPGTSFRMTSKDLQEKKIVQEVETGRATPAMARKGVERKMRKLRQLWAHSS</sequence>
<evidence type="ECO:0000313" key="2">
    <source>
        <dbReference type="Proteomes" id="UP000694399"/>
    </source>
</evidence>
<accession>A0A8C8X5B3</accession>
<dbReference type="AlphaFoldDB" id="A0A8C8X5B3"/>